<dbReference type="Proteomes" id="UP000553888">
    <property type="component" value="Unassembled WGS sequence"/>
</dbReference>
<proteinExistence type="predicted"/>
<keyword evidence="4" id="KW-1185">Reference proteome</keyword>
<evidence type="ECO:0000256" key="1">
    <source>
        <dbReference type="SAM" id="MobiDB-lite"/>
    </source>
</evidence>
<dbReference type="AlphaFoldDB" id="A0A852Y950"/>
<dbReference type="InterPro" id="IPR007361">
    <property type="entry name" value="DUF427"/>
</dbReference>
<comment type="caution">
    <text evidence="3">The sequence shown here is derived from an EMBL/GenBank/DDBJ whole genome shotgun (WGS) entry which is preliminary data.</text>
</comment>
<feature type="region of interest" description="Disordered" evidence="1">
    <location>
        <begin position="1"/>
        <end position="21"/>
    </location>
</feature>
<name>A0A852Y950_9MICO</name>
<evidence type="ECO:0000313" key="4">
    <source>
        <dbReference type="Proteomes" id="UP000553888"/>
    </source>
</evidence>
<protein>
    <submittedName>
        <fullName evidence="3">Uncharacterized protein (DUF427 family)</fullName>
    </submittedName>
</protein>
<dbReference type="RefSeq" id="WP_179564905.1">
    <property type="nucleotide sequence ID" value="NZ_JACBZY010000001.1"/>
</dbReference>
<organism evidence="3 4">
    <name type="scientific">Schumannella luteola</name>
    <dbReference type="NCBI Taxonomy" id="472059"/>
    <lineage>
        <taxon>Bacteria</taxon>
        <taxon>Bacillati</taxon>
        <taxon>Actinomycetota</taxon>
        <taxon>Actinomycetes</taxon>
        <taxon>Micrococcales</taxon>
        <taxon>Microbacteriaceae</taxon>
        <taxon>Schumannella</taxon>
    </lineage>
</organism>
<reference evidence="3 4" key="1">
    <citation type="submission" date="2020-07" db="EMBL/GenBank/DDBJ databases">
        <title>Sequencing the genomes of 1000 actinobacteria strains.</title>
        <authorList>
            <person name="Klenk H.-P."/>
        </authorList>
    </citation>
    <scope>NUCLEOTIDE SEQUENCE [LARGE SCALE GENOMIC DNA]</scope>
    <source>
        <strain evidence="3 4">DSM 23141</strain>
    </source>
</reference>
<sequence length="165" mass="18083">MRRPVPEKPGPGQESVWDYPRPPRVEHVDRRVTIDLGGERIVDTRDVVRVLETSHPPVFYVRFADVADGVVQPAAGASMCEFKGSARYFSLTAGGVTAERAAWNYPNPFPGYEILADRLAIYPEAMEACMVDGERVISQPGGFYGGWITSDVVGPFKGIPGSLGW</sequence>
<evidence type="ECO:0000313" key="3">
    <source>
        <dbReference type="EMBL" id="NYG97900.1"/>
    </source>
</evidence>
<dbReference type="EMBL" id="JACBZY010000001">
    <property type="protein sequence ID" value="NYG97900.1"/>
    <property type="molecule type" value="Genomic_DNA"/>
</dbReference>
<evidence type="ECO:0000259" key="2">
    <source>
        <dbReference type="Pfam" id="PF04248"/>
    </source>
</evidence>
<dbReference type="Gene3D" id="2.170.150.40">
    <property type="entry name" value="Domain of unknown function (DUF427)"/>
    <property type="match status" value="1"/>
</dbReference>
<dbReference type="PANTHER" id="PTHR43058">
    <property type="entry name" value="SLR0655 PROTEIN"/>
    <property type="match status" value="1"/>
</dbReference>
<accession>A0A852Y950</accession>
<dbReference type="Pfam" id="PF04248">
    <property type="entry name" value="NTP_transf_9"/>
    <property type="match status" value="1"/>
</dbReference>
<dbReference type="InterPro" id="IPR038694">
    <property type="entry name" value="DUF427_sf"/>
</dbReference>
<gene>
    <name evidence="3" type="ORF">BJ979_000526</name>
</gene>
<feature type="domain" description="DUF427" evidence="2">
    <location>
        <begin position="33"/>
        <end position="124"/>
    </location>
</feature>
<dbReference type="PANTHER" id="PTHR43058:SF1">
    <property type="entry name" value="DUF427 DOMAIN-CONTAINING PROTEIN"/>
    <property type="match status" value="1"/>
</dbReference>